<evidence type="ECO:0000256" key="1">
    <source>
        <dbReference type="ARBA" id="ARBA00004123"/>
    </source>
</evidence>
<feature type="region of interest" description="Disordered" evidence="3">
    <location>
        <begin position="193"/>
        <end position="230"/>
    </location>
</feature>
<feature type="non-terminal residue" evidence="5">
    <location>
        <position position="230"/>
    </location>
</feature>
<dbReference type="InterPro" id="IPR046347">
    <property type="entry name" value="bZIP_sf"/>
</dbReference>
<dbReference type="CDD" id="cd14688">
    <property type="entry name" value="bZIP_YAP"/>
    <property type="match status" value="1"/>
</dbReference>
<dbReference type="PANTHER" id="PTHR40621">
    <property type="entry name" value="TRANSCRIPTION FACTOR KAPC-RELATED"/>
    <property type="match status" value="1"/>
</dbReference>
<keyword evidence="6" id="KW-1185">Reference proteome</keyword>
<feature type="domain" description="BZIP" evidence="4">
    <location>
        <begin position="133"/>
        <end position="196"/>
    </location>
</feature>
<comment type="subcellular location">
    <subcellularLocation>
        <location evidence="1">Nucleus</location>
    </subcellularLocation>
</comment>
<evidence type="ECO:0000313" key="5">
    <source>
        <dbReference type="EMBL" id="KAG9972382.1"/>
    </source>
</evidence>
<dbReference type="EMBL" id="JAHFXS010002419">
    <property type="protein sequence ID" value="KAG9972382.1"/>
    <property type="molecule type" value="Genomic_DNA"/>
</dbReference>
<proteinExistence type="predicted"/>
<keyword evidence="2" id="KW-0539">Nucleus</keyword>
<name>A0A9P8FH28_AURME</name>
<dbReference type="Proteomes" id="UP000729357">
    <property type="component" value="Unassembled WGS sequence"/>
</dbReference>
<dbReference type="SUPFAM" id="SSF57959">
    <property type="entry name" value="Leucine zipper domain"/>
    <property type="match status" value="1"/>
</dbReference>
<dbReference type="GO" id="GO:0001228">
    <property type="term" value="F:DNA-binding transcription activator activity, RNA polymerase II-specific"/>
    <property type="evidence" value="ECO:0007669"/>
    <property type="project" value="TreeGrafter"/>
</dbReference>
<sequence>MEYHQACVTTGASHHPIYAHHNHGYAQTQPVWSAVPQYAYGYEQHTLAAPVGEAFTQAPIMTSGHTTPVEPIVVDGHNGYASVPPGHPAIYRNGVEVDYGQHMPPTVEFNVDELLEYQRRRSSATSEEKEPLTPAQRRRKAQNRAAQRAFRDRKRQRVQELEAQLSALEVRTNSLESDNERLRHELLRTKEENEVLRSIKQPPSPNHVLQPDRRRTARTISRANTNLPAQ</sequence>
<dbReference type="AlphaFoldDB" id="A0A9P8FH28"/>
<dbReference type="PANTHER" id="PTHR40621:SF8">
    <property type="entry name" value="AP-1-LIKE TRANSCRIPTION FACTOR YAP3"/>
    <property type="match status" value="1"/>
</dbReference>
<comment type="caution">
    <text evidence="5">The sequence shown here is derived from an EMBL/GenBank/DDBJ whole genome shotgun (WGS) entry which is preliminary data.</text>
</comment>
<dbReference type="PROSITE" id="PS00036">
    <property type="entry name" value="BZIP_BASIC"/>
    <property type="match status" value="1"/>
</dbReference>
<dbReference type="GO" id="GO:0000976">
    <property type="term" value="F:transcription cis-regulatory region binding"/>
    <property type="evidence" value="ECO:0007669"/>
    <property type="project" value="InterPro"/>
</dbReference>
<protein>
    <recommendedName>
        <fullName evidence="4">BZIP domain-containing protein</fullName>
    </recommendedName>
</protein>
<dbReference type="Gene3D" id="1.20.5.170">
    <property type="match status" value="1"/>
</dbReference>
<feature type="compositionally biased region" description="Polar residues" evidence="3">
    <location>
        <begin position="218"/>
        <end position="230"/>
    </location>
</feature>
<accession>A0A9P8FH28</accession>
<reference evidence="5" key="2">
    <citation type="submission" date="2021-08" db="EMBL/GenBank/DDBJ databases">
        <authorList>
            <person name="Gostincar C."/>
            <person name="Sun X."/>
            <person name="Song Z."/>
            <person name="Gunde-Cimerman N."/>
        </authorList>
    </citation>
    <scope>NUCLEOTIDE SEQUENCE</scope>
    <source>
        <strain evidence="5">EXF-9298</strain>
    </source>
</reference>
<evidence type="ECO:0000313" key="6">
    <source>
        <dbReference type="Proteomes" id="UP000729357"/>
    </source>
</evidence>
<feature type="region of interest" description="Disordered" evidence="3">
    <location>
        <begin position="120"/>
        <end position="155"/>
    </location>
</feature>
<dbReference type="InterPro" id="IPR004827">
    <property type="entry name" value="bZIP"/>
</dbReference>
<dbReference type="SMART" id="SM00338">
    <property type="entry name" value="BRLZ"/>
    <property type="match status" value="1"/>
</dbReference>
<dbReference type="InterPro" id="IPR050936">
    <property type="entry name" value="AP-1-like"/>
</dbReference>
<evidence type="ECO:0000256" key="2">
    <source>
        <dbReference type="ARBA" id="ARBA00023242"/>
    </source>
</evidence>
<gene>
    <name evidence="5" type="ORF">KCU98_g13280</name>
</gene>
<evidence type="ECO:0000259" key="4">
    <source>
        <dbReference type="PROSITE" id="PS50217"/>
    </source>
</evidence>
<evidence type="ECO:0000256" key="3">
    <source>
        <dbReference type="SAM" id="MobiDB-lite"/>
    </source>
</evidence>
<reference evidence="5" key="1">
    <citation type="journal article" date="2021" name="J Fungi (Basel)">
        <title>Virulence traits and population genomics of the black yeast Aureobasidium melanogenum.</title>
        <authorList>
            <person name="Cernosa A."/>
            <person name="Sun X."/>
            <person name="Gostincar C."/>
            <person name="Fang C."/>
            <person name="Gunde-Cimerman N."/>
            <person name="Song Z."/>
        </authorList>
    </citation>
    <scope>NUCLEOTIDE SEQUENCE</scope>
    <source>
        <strain evidence="5">EXF-9298</strain>
    </source>
</reference>
<dbReference type="PROSITE" id="PS50217">
    <property type="entry name" value="BZIP"/>
    <property type="match status" value="1"/>
</dbReference>
<organism evidence="5 6">
    <name type="scientific">Aureobasidium melanogenum</name>
    <name type="common">Aureobasidium pullulans var. melanogenum</name>
    <dbReference type="NCBI Taxonomy" id="46634"/>
    <lineage>
        <taxon>Eukaryota</taxon>
        <taxon>Fungi</taxon>
        <taxon>Dikarya</taxon>
        <taxon>Ascomycota</taxon>
        <taxon>Pezizomycotina</taxon>
        <taxon>Dothideomycetes</taxon>
        <taxon>Dothideomycetidae</taxon>
        <taxon>Dothideales</taxon>
        <taxon>Saccotheciaceae</taxon>
        <taxon>Aureobasidium</taxon>
    </lineage>
</organism>
<dbReference type="GO" id="GO:0090575">
    <property type="term" value="C:RNA polymerase II transcription regulator complex"/>
    <property type="evidence" value="ECO:0007669"/>
    <property type="project" value="TreeGrafter"/>
</dbReference>